<gene>
    <name evidence="1" type="ORF">ODALV1_LOCUS4760</name>
</gene>
<dbReference type="EMBL" id="CAXLJM020000014">
    <property type="protein sequence ID" value="CAL8080863.1"/>
    <property type="molecule type" value="Genomic_DNA"/>
</dbReference>
<organism evidence="1 2">
    <name type="scientific">Orchesella dallaii</name>
    <dbReference type="NCBI Taxonomy" id="48710"/>
    <lineage>
        <taxon>Eukaryota</taxon>
        <taxon>Metazoa</taxon>
        <taxon>Ecdysozoa</taxon>
        <taxon>Arthropoda</taxon>
        <taxon>Hexapoda</taxon>
        <taxon>Collembola</taxon>
        <taxon>Entomobryomorpha</taxon>
        <taxon>Entomobryoidea</taxon>
        <taxon>Orchesellidae</taxon>
        <taxon>Orchesellinae</taxon>
        <taxon>Orchesella</taxon>
    </lineage>
</organism>
<proteinExistence type="predicted"/>
<dbReference type="Proteomes" id="UP001642540">
    <property type="component" value="Unassembled WGS sequence"/>
</dbReference>
<keyword evidence="2" id="KW-1185">Reference proteome</keyword>
<evidence type="ECO:0000313" key="2">
    <source>
        <dbReference type="Proteomes" id="UP001642540"/>
    </source>
</evidence>
<accession>A0ABP1PX63</accession>
<name>A0ABP1PX63_9HEXA</name>
<comment type="caution">
    <text evidence="1">The sequence shown here is derived from an EMBL/GenBank/DDBJ whole genome shotgun (WGS) entry which is preliminary data.</text>
</comment>
<evidence type="ECO:0000313" key="1">
    <source>
        <dbReference type="EMBL" id="CAL8080863.1"/>
    </source>
</evidence>
<reference evidence="1 2" key="1">
    <citation type="submission" date="2024-08" db="EMBL/GenBank/DDBJ databases">
        <authorList>
            <person name="Cucini C."/>
            <person name="Frati F."/>
        </authorList>
    </citation>
    <scope>NUCLEOTIDE SEQUENCE [LARGE SCALE GENOMIC DNA]</scope>
</reference>
<sequence>MEDLVNYSNNECKGLQRWEISKENPSVFVSPLLDEDGKEVSGDGYSTATFSFDPSFTKTEPDVQSKENNSSMNNLLLEFDKVETDDEQDFRSEDMNIMNLSGLDLDPDSLPILLDEWYSFQPLAESGCPFIKLHHAGLPSEFLHCPLPRTSNDTRSKQILAGMNDLSTGVSIKVQFIVNNLNDCLGIWPQLFLQKLNAVLVTGDQATIIAILSKDEFAIMKQLVSYYSKETKCSMVFRYFCFFYNAFSRNFVQVLPSIIKHQLLAQLQIDFSLAAQDSCRCKLNHHCVCQCEPDEEHRTVGSLEQLKITATLMYYLICKIGNHAVNANDIYEGE</sequence>
<protein>
    <submittedName>
        <fullName evidence="1">Uncharacterized protein</fullName>
    </submittedName>
</protein>